<accession>A0A7W7T0F0</accession>
<feature type="signal peptide" evidence="3">
    <location>
        <begin position="1"/>
        <end position="17"/>
    </location>
</feature>
<keyword evidence="1 3" id="KW-0732">Signal</keyword>
<evidence type="ECO:0000256" key="3">
    <source>
        <dbReference type="SAM" id="SignalP"/>
    </source>
</evidence>
<evidence type="ECO:0000256" key="2">
    <source>
        <dbReference type="SAM" id="MobiDB-lite"/>
    </source>
</evidence>
<dbReference type="RefSeq" id="WP_184667210.1">
    <property type="nucleotide sequence ID" value="NZ_BAABAI010000027.1"/>
</dbReference>
<sequence>MRAALAGLLVLAGCAAAPTPAPVPSTYPVPPQTVRPDERVPSAPTTSDGDTAFTLLGVTTGLDSVFGSHAEWPAKGAFVRIRISVVNTGRGSILLDARRQVLVDDQGGTHQVDEQAMTIRRQPDEIDLGSNVRMEFDVYYDLPRDRTPVTLRVWGGPTLTDLKDDQSTDIPLR</sequence>
<proteinExistence type="predicted"/>
<dbReference type="EMBL" id="JACHJS010000001">
    <property type="protein sequence ID" value="MBB4964298.1"/>
    <property type="molecule type" value="Genomic_DNA"/>
</dbReference>
<dbReference type="InterPro" id="IPR029050">
    <property type="entry name" value="Immunoprotect_excell_Ig-like"/>
</dbReference>
<feature type="compositionally biased region" description="Pro residues" evidence="2">
    <location>
        <begin position="20"/>
        <end position="33"/>
    </location>
</feature>
<keyword evidence="6" id="KW-1185">Reference proteome</keyword>
<dbReference type="InterPro" id="IPR029051">
    <property type="entry name" value="DUF4352"/>
</dbReference>
<evidence type="ECO:0000313" key="6">
    <source>
        <dbReference type="Proteomes" id="UP000542674"/>
    </source>
</evidence>
<dbReference type="Gene3D" id="2.60.40.1240">
    <property type="match status" value="1"/>
</dbReference>
<evidence type="ECO:0000259" key="4">
    <source>
        <dbReference type="Pfam" id="PF11611"/>
    </source>
</evidence>
<gene>
    <name evidence="5" type="ORF">F4559_001657</name>
</gene>
<evidence type="ECO:0000256" key="1">
    <source>
        <dbReference type="ARBA" id="ARBA00022729"/>
    </source>
</evidence>
<dbReference type="AlphaFoldDB" id="A0A7W7T0F0"/>
<dbReference type="Proteomes" id="UP000542674">
    <property type="component" value="Unassembled WGS sequence"/>
</dbReference>
<dbReference type="Pfam" id="PF11611">
    <property type="entry name" value="DUF4352"/>
    <property type="match status" value="1"/>
</dbReference>
<feature type="chain" id="PRO_5038490209" description="DUF4352 domain-containing protein" evidence="3">
    <location>
        <begin position="18"/>
        <end position="173"/>
    </location>
</feature>
<feature type="region of interest" description="Disordered" evidence="2">
    <location>
        <begin position="20"/>
        <end position="51"/>
    </location>
</feature>
<comment type="caution">
    <text evidence="5">The sequence shown here is derived from an EMBL/GenBank/DDBJ whole genome shotgun (WGS) entry which is preliminary data.</text>
</comment>
<organism evidence="5 6">
    <name type="scientific">Saccharothrix violaceirubra</name>
    <dbReference type="NCBI Taxonomy" id="413306"/>
    <lineage>
        <taxon>Bacteria</taxon>
        <taxon>Bacillati</taxon>
        <taxon>Actinomycetota</taxon>
        <taxon>Actinomycetes</taxon>
        <taxon>Pseudonocardiales</taxon>
        <taxon>Pseudonocardiaceae</taxon>
        <taxon>Saccharothrix</taxon>
    </lineage>
</organism>
<evidence type="ECO:0000313" key="5">
    <source>
        <dbReference type="EMBL" id="MBB4964298.1"/>
    </source>
</evidence>
<name>A0A7W7T0F0_9PSEU</name>
<feature type="domain" description="DUF4352" evidence="4">
    <location>
        <begin position="45"/>
        <end position="153"/>
    </location>
</feature>
<protein>
    <recommendedName>
        <fullName evidence="4">DUF4352 domain-containing protein</fullName>
    </recommendedName>
</protein>
<reference evidence="5 6" key="1">
    <citation type="submission" date="2020-08" db="EMBL/GenBank/DDBJ databases">
        <title>Sequencing the genomes of 1000 actinobacteria strains.</title>
        <authorList>
            <person name="Klenk H.-P."/>
        </authorList>
    </citation>
    <scope>NUCLEOTIDE SEQUENCE [LARGE SCALE GENOMIC DNA]</scope>
    <source>
        <strain evidence="5 6">DSM 45084</strain>
    </source>
</reference>